<evidence type="ECO:0000256" key="4">
    <source>
        <dbReference type="ARBA" id="ARBA00023163"/>
    </source>
</evidence>
<evidence type="ECO:0000256" key="5">
    <source>
        <dbReference type="SAM" id="Coils"/>
    </source>
</evidence>
<dbReference type="PRINTS" id="PR00040">
    <property type="entry name" value="HTHMERR"/>
</dbReference>
<dbReference type="InterPro" id="IPR000551">
    <property type="entry name" value="MerR-type_HTH_dom"/>
</dbReference>
<dbReference type="InterPro" id="IPR009061">
    <property type="entry name" value="DNA-bd_dom_put_sf"/>
</dbReference>
<comment type="caution">
    <text evidence="7">The sequence shown here is derived from an EMBL/GenBank/DDBJ whole genome shotgun (WGS) entry which is preliminary data.</text>
</comment>
<name>A0ABU6GY63_9BACL</name>
<gene>
    <name evidence="7" type="ORF">P4H66_28060</name>
</gene>
<dbReference type="InterPro" id="IPR047057">
    <property type="entry name" value="MerR_fam"/>
</dbReference>
<keyword evidence="1" id="KW-0678">Repressor</keyword>
<evidence type="ECO:0000256" key="1">
    <source>
        <dbReference type="ARBA" id="ARBA00022491"/>
    </source>
</evidence>
<dbReference type="PROSITE" id="PS50937">
    <property type="entry name" value="HTH_MERR_2"/>
    <property type="match status" value="1"/>
</dbReference>
<organism evidence="7 8">
    <name type="scientific">Paenibacillus dokdonensis</name>
    <dbReference type="NCBI Taxonomy" id="2567944"/>
    <lineage>
        <taxon>Bacteria</taxon>
        <taxon>Bacillati</taxon>
        <taxon>Bacillota</taxon>
        <taxon>Bacilli</taxon>
        <taxon>Bacillales</taxon>
        <taxon>Paenibacillaceae</taxon>
        <taxon>Paenibacillus</taxon>
    </lineage>
</organism>
<dbReference type="Pfam" id="PF13411">
    <property type="entry name" value="MerR_1"/>
    <property type="match status" value="1"/>
</dbReference>
<sequence length="154" mass="17743">MYKVYVHPLGSQLRNGCFAAFGAAGAENDFPSGFTQLLNDFVAKEVGINIGAIRFYERKGLLEPAARSEQNNRLYTEHELKWLVFIKCLRETGMSVEDIKMYHGKVKEGTSTLPGRIKLIQDQKQKLLDDIEEKKAQIVHLEQKLERYYRGENY</sequence>
<dbReference type="SUPFAM" id="SSF46955">
    <property type="entry name" value="Putative DNA-binding domain"/>
    <property type="match status" value="1"/>
</dbReference>
<protein>
    <submittedName>
        <fullName evidence="7">MerR family transcriptional regulator</fullName>
    </submittedName>
</protein>
<evidence type="ECO:0000256" key="3">
    <source>
        <dbReference type="ARBA" id="ARBA00023125"/>
    </source>
</evidence>
<dbReference type="Proteomes" id="UP001344632">
    <property type="component" value="Unassembled WGS sequence"/>
</dbReference>
<evidence type="ECO:0000259" key="6">
    <source>
        <dbReference type="PROSITE" id="PS50937"/>
    </source>
</evidence>
<dbReference type="EMBL" id="JARLKZ010000026">
    <property type="protein sequence ID" value="MEC0243670.1"/>
    <property type="molecule type" value="Genomic_DNA"/>
</dbReference>
<evidence type="ECO:0000313" key="8">
    <source>
        <dbReference type="Proteomes" id="UP001344632"/>
    </source>
</evidence>
<keyword evidence="2" id="KW-0805">Transcription regulation</keyword>
<keyword evidence="3" id="KW-0238">DNA-binding</keyword>
<dbReference type="RefSeq" id="WP_326091395.1">
    <property type="nucleotide sequence ID" value="NZ_JARLKZ010000026.1"/>
</dbReference>
<feature type="coiled-coil region" evidence="5">
    <location>
        <begin position="117"/>
        <end position="151"/>
    </location>
</feature>
<dbReference type="PANTHER" id="PTHR30204">
    <property type="entry name" value="REDOX-CYCLING DRUG-SENSING TRANSCRIPTIONAL ACTIVATOR SOXR"/>
    <property type="match status" value="1"/>
</dbReference>
<dbReference type="SMART" id="SM00422">
    <property type="entry name" value="HTH_MERR"/>
    <property type="match status" value="1"/>
</dbReference>
<evidence type="ECO:0000256" key="2">
    <source>
        <dbReference type="ARBA" id="ARBA00023015"/>
    </source>
</evidence>
<proteinExistence type="predicted"/>
<dbReference type="CDD" id="cd01109">
    <property type="entry name" value="HTH_YyaN"/>
    <property type="match status" value="1"/>
</dbReference>
<accession>A0ABU6GY63</accession>
<dbReference type="Gene3D" id="1.10.1660.10">
    <property type="match status" value="1"/>
</dbReference>
<keyword evidence="8" id="KW-1185">Reference proteome</keyword>
<keyword evidence="4" id="KW-0804">Transcription</keyword>
<evidence type="ECO:0000313" key="7">
    <source>
        <dbReference type="EMBL" id="MEC0243670.1"/>
    </source>
</evidence>
<dbReference type="PANTHER" id="PTHR30204:SF69">
    <property type="entry name" value="MERR-FAMILY TRANSCRIPTIONAL REGULATOR"/>
    <property type="match status" value="1"/>
</dbReference>
<keyword evidence="5" id="KW-0175">Coiled coil</keyword>
<reference evidence="7 8" key="1">
    <citation type="submission" date="2023-03" db="EMBL/GenBank/DDBJ databases">
        <title>Bacillus Genome Sequencing.</title>
        <authorList>
            <person name="Dunlap C."/>
        </authorList>
    </citation>
    <scope>NUCLEOTIDE SEQUENCE [LARGE SCALE GENOMIC DNA]</scope>
    <source>
        <strain evidence="7 8">BD-525</strain>
    </source>
</reference>
<feature type="domain" description="HTH merR-type" evidence="6">
    <location>
        <begin position="42"/>
        <end position="105"/>
    </location>
</feature>